<feature type="transmembrane region" description="Helical" evidence="1">
    <location>
        <begin position="51"/>
        <end position="70"/>
    </location>
</feature>
<evidence type="ECO:0000313" key="3">
    <source>
        <dbReference type="Proteomes" id="UP000435649"/>
    </source>
</evidence>
<keyword evidence="1" id="KW-0812">Transmembrane</keyword>
<keyword evidence="3" id="KW-1185">Reference proteome</keyword>
<evidence type="ECO:0000256" key="1">
    <source>
        <dbReference type="SAM" id="Phobius"/>
    </source>
</evidence>
<dbReference type="AlphaFoldDB" id="A0A844G4E6"/>
<reference evidence="2 3" key="1">
    <citation type="submission" date="2019-08" db="EMBL/GenBank/DDBJ databases">
        <title>In-depth cultivation of the pig gut microbiome towards novel bacterial diversity and tailored functional studies.</title>
        <authorList>
            <person name="Wylensek D."/>
            <person name="Hitch T.C.A."/>
            <person name="Clavel T."/>
        </authorList>
    </citation>
    <scope>NUCLEOTIDE SEQUENCE [LARGE SCALE GENOMIC DNA]</scope>
    <source>
        <strain evidence="2 3">BBE-744-WT-12</strain>
    </source>
</reference>
<name>A0A844G4E6_9BACT</name>
<gene>
    <name evidence="2" type="ORF">FYJ85_10620</name>
</gene>
<evidence type="ECO:0000313" key="2">
    <source>
        <dbReference type="EMBL" id="MST97491.1"/>
    </source>
</evidence>
<dbReference type="EMBL" id="VUNS01000010">
    <property type="protein sequence ID" value="MST97491.1"/>
    <property type="molecule type" value="Genomic_DNA"/>
</dbReference>
<sequence length="226" mass="25020">MSRDCLEKGLERLKEKRTDAFGPPEAFKREFFERARHEAPAGKNGWTGTRFFRVAAAAAVLLAFGSLVVVEMVSENGQPAAGLDSRCSRFVKEAPDRLRETVSLFEEQVGVGYIGDEIFTFSRQSGERPDRILRLSVFDRNMTPRGEFELAFSGNDFAAIDTQALRGEIVTTKASDGSDVLDANLLLRLPDGKELQLSELVVGAGPDSARVTKLNGLRIRRELVRI</sequence>
<dbReference type="RefSeq" id="WP_154418413.1">
    <property type="nucleotide sequence ID" value="NZ_VUNS01000010.1"/>
</dbReference>
<accession>A0A844G4E6</accession>
<dbReference type="Proteomes" id="UP000435649">
    <property type="component" value="Unassembled WGS sequence"/>
</dbReference>
<comment type="caution">
    <text evidence="2">The sequence shown here is derived from an EMBL/GenBank/DDBJ whole genome shotgun (WGS) entry which is preliminary data.</text>
</comment>
<organism evidence="2 3">
    <name type="scientific">Victivallis lenta</name>
    <dbReference type="NCBI Taxonomy" id="2606640"/>
    <lineage>
        <taxon>Bacteria</taxon>
        <taxon>Pseudomonadati</taxon>
        <taxon>Lentisphaerota</taxon>
        <taxon>Lentisphaeria</taxon>
        <taxon>Victivallales</taxon>
        <taxon>Victivallaceae</taxon>
        <taxon>Victivallis</taxon>
    </lineage>
</organism>
<protein>
    <submittedName>
        <fullName evidence="2">Uncharacterized protein</fullName>
    </submittedName>
</protein>
<keyword evidence="1" id="KW-0472">Membrane</keyword>
<keyword evidence="1" id="KW-1133">Transmembrane helix</keyword>
<proteinExistence type="predicted"/>